<dbReference type="EnsemblMetazoa" id="XM_038197205.1">
    <property type="protein sequence ID" value="XP_038053133.1"/>
    <property type="gene ID" value="LOC119725684"/>
</dbReference>
<dbReference type="OMA" id="YLHVCYY"/>
<keyword evidence="2 4" id="KW-0732">Signal</keyword>
<organism evidence="6 7">
    <name type="scientific">Patiria miniata</name>
    <name type="common">Bat star</name>
    <name type="synonym">Asterina miniata</name>
    <dbReference type="NCBI Taxonomy" id="46514"/>
    <lineage>
        <taxon>Eukaryota</taxon>
        <taxon>Metazoa</taxon>
        <taxon>Echinodermata</taxon>
        <taxon>Eleutherozoa</taxon>
        <taxon>Asterozoa</taxon>
        <taxon>Asteroidea</taxon>
        <taxon>Valvatacea</taxon>
        <taxon>Valvatida</taxon>
        <taxon>Asterinidae</taxon>
        <taxon>Patiria</taxon>
    </lineage>
</organism>
<proteinExistence type="inferred from homology"/>
<dbReference type="AlphaFoldDB" id="A0A913ZMV7"/>
<comment type="similarity">
    <text evidence="1">Belongs to the leprecan family.</text>
</comment>
<evidence type="ECO:0000256" key="1">
    <source>
        <dbReference type="ARBA" id="ARBA00006487"/>
    </source>
</evidence>
<dbReference type="RefSeq" id="XP_038053133.1">
    <property type="nucleotide sequence ID" value="XM_038197205.1"/>
</dbReference>
<dbReference type="GeneID" id="119725684"/>
<reference evidence="6" key="1">
    <citation type="submission" date="2022-11" db="UniProtKB">
        <authorList>
            <consortium name="EnsemblMetazoa"/>
        </authorList>
    </citation>
    <scope>IDENTIFICATION</scope>
</reference>
<dbReference type="GO" id="GO:0005518">
    <property type="term" value="F:collagen binding"/>
    <property type="evidence" value="ECO:0007669"/>
    <property type="project" value="TreeGrafter"/>
</dbReference>
<feature type="domain" description="Leprecan-like alpha-helical" evidence="5">
    <location>
        <begin position="45"/>
        <end position="340"/>
    </location>
</feature>
<dbReference type="InterPro" id="IPR056585">
    <property type="entry name" value="Leprecan_dom"/>
</dbReference>
<evidence type="ECO:0000256" key="3">
    <source>
        <dbReference type="ARBA" id="ARBA00023180"/>
    </source>
</evidence>
<dbReference type="Pfam" id="PF23557">
    <property type="entry name" value="TPR_leprecan"/>
    <property type="match status" value="1"/>
</dbReference>
<dbReference type="OrthoDB" id="8517835at2759"/>
<evidence type="ECO:0000313" key="7">
    <source>
        <dbReference type="Proteomes" id="UP000887568"/>
    </source>
</evidence>
<dbReference type="GO" id="GO:0005783">
    <property type="term" value="C:endoplasmic reticulum"/>
    <property type="evidence" value="ECO:0007669"/>
    <property type="project" value="TreeGrafter"/>
</dbReference>
<dbReference type="InterPro" id="IPR011990">
    <property type="entry name" value="TPR-like_helical_dom_sf"/>
</dbReference>
<feature type="signal peptide" evidence="4">
    <location>
        <begin position="1"/>
        <end position="27"/>
    </location>
</feature>
<sequence length="482" mass="57247">MQLATIMAQLVTLISLVFLLFVAKTFIQNVDSQTEEKSAPATTYDEWYQSGMDAYNKENWEDTVYYLEKALEEFRFYRSSLVECRIKCSNFTRTPSLKDESTLLEEMKYFQGLFLKANCVRKCKFEKLGDRPQLIDNDMTDKFLSRMPYSYLQFAYYKSFEYEKAVAAAYTYVQWHQDDDVMQNNLEYYRNLHGITEEHLIDLEEKPHHKYFMEGYKAYEKGDFAGVIENMKKALEYYWKVDEECRALCEGRYENREFMDLYEAMSNHYASVLYCKSQCEEWNSRMKGSMVDNYLPNHYHYLQYAYHKEGKMMDAVNAAASFLVLVPNDPTMTSNMRYYEDEEGTNKYTVKPAEEAVAYQKCKDLEMKLLQFAKQRFWGQEDLEYLEEHYQGTIKTLLYQDQAEPINPDEVLLGYEILEALQSGQSFADRHGDDPSEVTTQPEEIWAEYFDDEEEEGVDSDVEHFRRVILRNRKRFGLRMSI</sequence>
<dbReference type="InterPro" id="IPR052284">
    <property type="entry name" value="Collagen_mod_leprecan"/>
</dbReference>
<evidence type="ECO:0000313" key="6">
    <source>
        <dbReference type="EnsemblMetazoa" id="XP_038053133.1"/>
    </source>
</evidence>
<dbReference type="GO" id="GO:0030199">
    <property type="term" value="P:collagen fibril organization"/>
    <property type="evidence" value="ECO:0007669"/>
    <property type="project" value="TreeGrafter"/>
</dbReference>
<dbReference type="Gene3D" id="1.25.40.10">
    <property type="entry name" value="Tetratricopeptide repeat domain"/>
    <property type="match status" value="2"/>
</dbReference>
<evidence type="ECO:0000256" key="4">
    <source>
        <dbReference type="SAM" id="SignalP"/>
    </source>
</evidence>
<accession>A0A913ZMV7</accession>
<name>A0A913ZMV7_PATMI</name>
<keyword evidence="3" id="KW-0325">Glycoprotein</keyword>
<protein>
    <recommendedName>
        <fullName evidence="5">Leprecan-like alpha-helical domain-containing protein</fullName>
    </recommendedName>
</protein>
<keyword evidence="7" id="KW-1185">Reference proteome</keyword>
<dbReference type="Proteomes" id="UP000887568">
    <property type="component" value="Unplaced"/>
</dbReference>
<feature type="chain" id="PRO_5037111803" description="Leprecan-like alpha-helical domain-containing protein" evidence="4">
    <location>
        <begin position="28"/>
        <end position="482"/>
    </location>
</feature>
<evidence type="ECO:0000256" key="2">
    <source>
        <dbReference type="ARBA" id="ARBA00022729"/>
    </source>
</evidence>
<evidence type="ECO:0000259" key="5">
    <source>
        <dbReference type="Pfam" id="PF23557"/>
    </source>
</evidence>
<dbReference type="PANTHER" id="PTHR13986">
    <property type="entry name" value="PROTEIN LYSINE HYDROXYLATION COMPLEX COMPONENT"/>
    <property type="match status" value="1"/>
</dbReference>
<dbReference type="PANTHER" id="PTHR13986:SF8">
    <property type="entry name" value="PROLYL 3-HYDROXYLASE 1-LIKE PROTEIN"/>
    <property type="match status" value="1"/>
</dbReference>